<evidence type="ECO:0008006" key="4">
    <source>
        <dbReference type="Google" id="ProtNLM"/>
    </source>
</evidence>
<evidence type="ECO:0000313" key="3">
    <source>
        <dbReference type="Proteomes" id="UP001235303"/>
    </source>
</evidence>
<feature type="transmembrane region" description="Helical" evidence="1">
    <location>
        <begin position="111"/>
        <end position="130"/>
    </location>
</feature>
<keyword evidence="1" id="KW-1133">Transmembrane helix</keyword>
<keyword evidence="3" id="KW-1185">Reference proteome</keyword>
<comment type="caution">
    <text evidence="2">The sequence shown here is derived from an EMBL/GenBank/DDBJ whole genome shotgun (WGS) entry which is preliminary data.</text>
</comment>
<feature type="transmembrane region" description="Helical" evidence="1">
    <location>
        <begin position="49"/>
        <end position="69"/>
    </location>
</feature>
<feature type="transmembrane region" description="Helical" evidence="1">
    <location>
        <begin position="370"/>
        <end position="392"/>
    </location>
</feature>
<feature type="transmembrane region" description="Helical" evidence="1">
    <location>
        <begin position="200"/>
        <end position="217"/>
    </location>
</feature>
<organism evidence="2 3">
    <name type="scientific">Roseofilum acuticapitatum BLCC-M154</name>
    <dbReference type="NCBI Taxonomy" id="3022444"/>
    <lineage>
        <taxon>Bacteria</taxon>
        <taxon>Bacillati</taxon>
        <taxon>Cyanobacteriota</taxon>
        <taxon>Cyanophyceae</taxon>
        <taxon>Desertifilales</taxon>
        <taxon>Desertifilaceae</taxon>
        <taxon>Roseofilum</taxon>
        <taxon>Roseofilum acuticapitatum</taxon>
    </lineage>
</organism>
<reference evidence="2 3" key="1">
    <citation type="submission" date="2023-01" db="EMBL/GenBank/DDBJ databases">
        <title>Novel diversity within Roseofilum (Cyanobacteria; Desertifilaceae) from marine benthic mats with descriptions of four novel species.</title>
        <authorList>
            <person name="Wang Y."/>
            <person name="Berthold D.E."/>
            <person name="Hu J."/>
            <person name="Lefler F.W."/>
            <person name="Laughinghouse H.D. IV."/>
        </authorList>
    </citation>
    <scope>NUCLEOTIDE SEQUENCE [LARGE SCALE GENOMIC DNA]</scope>
    <source>
        <strain evidence="2 3">BLCC-M154</strain>
    </source>
</reference>
<accession>A0ABT7AMK5</accession>
<dbReference type="RefSeq" id="WP_283751900.1">
    <property type="nucleotide sequence ID" value="NZ_JAQOSP010000006.1"/>
</dbReference>
<proteinExistence type="predicted"/>
<keyword evidence="1" id="KW-0472">Membrane</keyword>
<feature type="transmembrane region" description="Helical" evidence="1">
    <location>
        <begin position="428"/>
        <end position="443"/>
    </location>
</feature>
<name>A0ABT7AMK5_9CYAN</name>
<evidence type="ECO:0000256" key="1">
    <source>
        <dbReference type="SAM" id="Phobius"/>
    </source>
</evidence>
<keyword evidence="1" id="KW-0812">Transmembrane</keyword>
<gene>
    <name evidence="2" type="ORF">PMG71_01675</name>
</gene>
<dbReference type="Proteomes" id="UP001235303">
    <property type="component" value="Unassembled WGS sequence"/>
</dbReference>
<feature type="transmembrane region" description="Helical" evidence="1">
    <location>
        <begin position="81"/>
        <end position="99"/>
    </location>
</feature>
<feature type="transmembrane region" description="Helical" evidence="1">
    <location>
        <begin position="275"/>
        <end position="292"/>
    </location>
</feature>
<sequence length="473" mass="54105">MTLIIAPIAVLVIVYLSCLDWRRSVKTVLLLVVIEGALRKWVLPQASELIYFLKDIVLFGAYIQYYALSKSSNKFPTIKQPFVHILLFLIFSWCLFHTFNPSLGSPIIGLWGLRNYFYYLPLIWMMPNLFPSEEELYNFLRSHLLLVIPVGLLGIAQFFSPASSPINVYAPGQEASTGIATFGVSSTARITGTFSYINNYVPYLLVCFSLLISLLSQKLEKKQYKILIIEMLLVVINSFMTGSRTIIFGSVLFVIGYVFIKGINQFSSILRLLKWIAPPGLIFLVIVSIIFYERINQILDRILLTNDVVLRLSLLFQEPIHNTGIKLLDGFGPGSTHQATGILRSVLRLPTGEVIPVGYESEMGRIILEIGPIGFIFWYGLRIGIMIALLALVWKLKRPLLRDLALSAFLIHLIWLPGQLVFHNTFSVYYWFLSSFIFLLPYLEQVENWRKQHHLLHQYDQFSYFSDSSYGES</sequence>
<evidence type="ECO:0000313" key="2">
    <source>
        <dbReference type="EMBL" id="MDJ1168133.1"/>
    </source>
</evidence>
<dbReference type="EMBL" id="JAQOSP010000006">
    <property type="protein sequence ID" value="MDJ1168133.1"/>
    <property type="molecule type" value="Genomic_DNA"/>
</dbReference>
<protein>
    <recommendedName>
        <fullName evidence="4">O-antigen polymerase</fullName>
    </recommendedName>
</protein>
<feature type="transmembrane region" description="Helical" evidence="1">
    <location>
        <begin position="224"/>
        <end position="240"/>
    </location>
</feature>
<feature type="transmembrane region" description="Helical" evidence="1">
    <location>
        <begin position="142"/>
        <end position="159"/>
    </location>
</feature>